<dbReference type="GO" id="GO:0020037">
    <property type="term" value="F:heme binding"/>
    <property type="evidence" value="ECO:0007669"/>
    <property type="project" value="InterPro"/>
</dbReference>
<comment type="caution">
    <text evidence="1">The sequence shown here is derived from an EMBL/GenBank/DDBJ whole genome shotgun (WGS) entry which is preliminary data.</text>
</comment>
<accession>A0A9P3PVY5</accession>
<sequence>MHRLPGPKSSSWIYGNGGDVWKAESSVLQEKWIKEHGPTIVVTGPVGLKGLYTTDTKAVNHILMNTDVYQKPTAIRYGLTLFMGPGLVAVEGDKHRLQRKIMAPAFASSL</sequence>
<dbReference type="SUPFAM" id="SSF48264">
    <property type="entry name" value="Cytochrome P450"/>
    <property type="match status" value="1"/>
</dbReference>
<dbReference type="Proteomes" id="UP001063166">
    <property type="component" value="Unassembled WGS sequence"/>
</dbReference>
<dbReference type="AlphaFoldDB" id="A0A9P3PVY5"/>
<proteinExistence type="predicted"/>
<dbReference type="GO" id="GO:0005506">
    <property type="term" value="F:iron ion binding"/>
    <property type="evidence" value="ECO:0007669"/>
    <property type="project" value="InterPro"/>
</dbReference>
<dbReference type="InterPro" id="IPR036396">
    <property type="entry name" value="Cyt_P450_sf"/>
</dbReference>
<keyword evidence="2" id="KW-1185">Reference proteome</keyword>
<name>A0A9P3PVY5_LYOSH</name>
<dbReference type="Gene3D" id="1.10.630.10">
    <property type="entry name" value="Cytochrome P450"/>
    <property type="match status" value="1"/>
</dbReference>
<organism evidence="1 2">
    <name type="scientific">Lyophyllum shimeji</name>
    <name type="common">Hon-shimeji</name>
    <name type="synonym">Tricholoma shimeji</name>
    <dbReference type="NCBI Taxonomy" id="47721"/>
    <lineage>
        <taxon>Eukaryota</taxon>
        <taxon>Fungi</taxon>
        <taxon>Dikarya</taxon>
        <taxon>Basidiomycota</taxon>
        <taxon>Agaricomycotina</taxon>
        <taxon>Agaricomycetes</taxon>
        <taxon>Agaricomycetidae</taxon>
        <taxon>Agaricales</taxon>
        <taxon>Tricholomatineae</taxon>
        <taxon>Lyophyllaceae</taxon>
        <taxon>Lyophyllum</taxon>
    </lineage>
</organism>
<reference evidence="1" key="1">
    <citation type="submission" date="2022-07" db="EMBL/GenBank/DDBJ databases">
        <title>The genome of Lyophyllum shimeji provides insight into the initial evolution of ectomycorrhizal fungal genome.</title>
        <authorList>
            <person name="Kobayashi Y."/>
            <person name="Shibata T."/>
            <person name="Hirakawa H."/>
            <person name="Shigenobu S."/>
            <person name="Nishiyama T."/>
            <person name="Yamada A."/>
            <person name="Hasebe M."/>
            <person name="Kawaguchi M."/>
        </authorList>
    </citation>
    <scope>NUCLEOTIDE SEQUENCE</scope>
    <source>
        <strain evidence="1">AT787</strain>
    </source>
</reference>
<gene>
    <name evidence="1" type="ORF">LshimejAT787_1201000</name>
</gene>
<evidence type="ECO:0000313" key="2">
    <source>
        <dbReference type="Proteomes" id="UP001063166"/>
    </source>
</evidence>
<dbReference type="GO" id="GO:0004497">
    <property type="term" value="F:monooxygenase activity"/>
    <property type="evidence" value="ECO:0007669"/>
    <property type="project" value="InterPro"/>
</dbReference>
<protein>
    <submittedName>
        <fullName evidence="1">Cytochrome P450</fullName>
    </submittedName>
</protein>
<dbReference type="GO" id="GO:0016705">
    <property type="term" value="F:oxidoreductase activity, acting on paired donors, with incorporation or reduction of molecular oxygen"/>
    <property type="evidence" value="ECO:0007669"/>
    <property type="project" value="InterPro"/>
</dbReference>
<dbReference type="EMBL" id="BRPK01000012">
    <property type="protein sequence ID" value="GLB42651.1"/>
    <property type="molecule type" value="Genomic_DNA"/>
</dbReference>
<dbReference type="OrthoDB" id="1470350at2759"/>
<evidence type="ECO:0000313" key="1">
    <source>
        <dbReference type="EMBL" id="GLB42651.1"/>
    </source>
</evidence>